<dbReference type="InterPro" id="IPR051910">
    <property type="entry name" value="ComF/GntX_DNA_util-trans"/>
</dbReference>
<dbReference type="PANTHER" id="PTHR47505">
    <property type="entry name" value="DNA UTILIZATION PROTEIN YHGH"/>
    <property type="match status" value="1"/>
</dbReference>
<dbReference type="PANTHER" id="PTHR47505:SF1">
    <property type="entry name" value="DNA UTILIZATION PROTEIN YHGH"/>
    <property type="match status" value="1"/>
</dbReference>
<evidence type="ECO:0000259" key="3">
    <source>
        <dbReference type="Pfam" id="PF18912"/>
    </source>
</evidence>
<feature type="domain" description="Double zinc ribbon" evidence="3">
    <location>
        <begin position="5"/>
        <end position="67"/>
    </location>
</feature>
<dbReference type="EMBL" id="LNQE01001924">
    <property type="protein sequence ID" value="KUG02336.1"/>
    <property type="molecule type" value="Genomic_DNA"/>
</dbReference>
<proteinExistence type="inferred from homology"/>
<reference evidence="4" key="1">
    <citation type="journal article" date="2015" name="Proc. Natl. Acad. Sci. U.S.A.">
        <title>Networks of energetic and metabolic interactions define dynamics in microbial communities.</title>
        <authorList>
            <person name="Embree M."/>
            <person name="Liu J.K."/>
            <person name="Al-Bassam M.M."/>
            <person name="Zengler K."/>
        </authorList>
    </citation>
    <scope>NUCLEOTIDE SEQUENCE</scope>
</reference>
<evidence type="ECO:0000313" key="4">
    <source>
        <dbReference type="EMBL" id="KUG02336.1"/>
    </source>
</evidence>
<dbReference type="Gene3D" id="3.40.50.2020">
    <property type="match status" value="1"/>
</dbReference>
<evidence type="ECO:0000256" key="1">
    <source>
        <dbReference type="ARBA" id="ARBA00008007"/>
    </source>
</evidence>
<dbReference type="SUPFAM" id="SSF53271">
    <property type="entry name" value="PRTase-like"/>
    <property type="match status" value="1"/>
</dbReference>
<protein>
    <submittedName>
        <fullName evidence="4">Competence protein f</fullName>
    </submittedName>
</protein>
<dbReference type="Pfam" id="PF18912">
    <property type="entry name" value="DZR_2"/>
    <property type="match status" value="1"/>
</dbReference>
<dbReference type="AlphaFoldDB" id="A0A0W8E107"/>
<organism evidence="4">
    <name type="scientific">hydrocarbon metagenome</name>
    <dbReference type="NCBI Taxonomy" id="938273"/>
    <lineage>
        <taxon>unclassified sequences</taxon>
        <taxon>metagenomes</taxon>
        <taxon>ecological metagenomes</taxon>
    </lineage>
</organism>
<comment type="similarity">
    <text evidence="1">Belongs to the ComF/GntX family.</text>
</comment>
<accession>A0A0W8E107</accession>
<evidence type="ECO:0000259" key="2">
    <source>
        <dbReference type="Pfam" id="PF00156"/>
    </source>
</evidence>
<name>A0A0W8E107_9ZZZZ</name>
<dbReference type="Pfam" id="PF00156">
    <property type="entry name" value="Pribosyltran"/>
    <property type="match status" value="1"/>
</dbReference>
<dbReference type="InterPro" id="IPR029057">
    <property type="entry name" value="PRTase-like"/>
</dbReference>
<gene>
    <name evidence="4" type="ORF">ASZ90_020289</name>
</gene>
<sequence>MENILMDILFPVSACNLCREKGRFHSRRPWCNQCQDEIITAQTSMPICEKCGKYLKVLDGTCCSECRSNPQEFKIARSVGPYDNDKLRKAVKVLKFLCRRYMSVKMGTMMAEVVIEEPGFWPIDMIIPVPISKGNLKQRGFNQSELLAKQIGKILKKRMCSNLLSRVKETPSQRELTKEERAENLLCAFEVTEPEKIKGKNILLVDDVYTTGSTIKECTRTLLEAGAESVSVITWATGTGY</sequence>
<feature type="domain" description="Phosphoribosyltransferase" evidence="2">
    <location>
        <begin position="168"/>
        <end position="234"/>
    </location>
</feature>
<dbReference type="CDD" id="cd06223">
    <property type="entry name" value="PRTases_typeI"/>
    <property type="match status" value="1"/>
</dbReference>
<comment type="caution">
    <text evidence="4">The sequence shown here is derived from an EMBL/GenBank/DDBJ whole genome shotgun (WGS) entry which is preliminary data.</text>
</comment>
<dbReference type="InterPro" id="IPR000836">
    <property type="entry name" value="PRTase_dom"/>
</dbReference>
<dbReference type="InterPro" id="IPR044005">
    <property type="entry name" value="DZR_2"/>
</dbReference>